<dbReference type="GO" id="GO:0016558">
    <property type="term" value="P:protein import into peroxisome matrix"/>
    <property type="evidence" value="ECO:0000318"/>
    <property type="project" value="GO_Central"/>
</dbReference>
<evidence type="ECO:0000256" key="6">
    <source>
        <dbReference type="ARBA" id="ARBA00022448"/>
    </source>
</evidence>
<dbReference type="CDD" id="cd16527">
    <property type="entry name" value="RING-HC_PEX10"/>
    <property type="match status" value="1"/>
</dbReference>
<evidence type="ECO:0000256" key="18">
    <source>
        <dbReference type="ARBA" id="ARBA00041230"/>
    </source>
</evidence>
<dbReference type="InParanoid" id="A0A6I8NST1"/>
<evidence type="ECO:0000256" key="2">
    <source>
        <dbReference type="ARBA" id="ARBA00004585"/>
    </source>
</evidence>
<dbReference type="EC" id="2.3.2.27" evidence="5"/>
<evidence type="ECO:0000256" key="22">
    <source>
        <dbReference type="ARBA" id="ARBA00077873"/>
    </source>
</evidence>
<evidence type="ECO:0000259" key="25">
    <source>
        <dbReference type="PROSITE" id="PS50089"/>
    </source>
</evidence>
<evidence type="ECO:0000256" key="13">
    <source>
        <dbReference type="ARBA" id="ARBA00022833"/>
    </source>
</evidence>
<comment type="similarity">
    <text evidence="4">Belongs to the pex2/pex10/pex12 family.</text>
</comment>
<dbReference type="GO" id="GO:0000209">
    <property type="term" value="P:protein polyubiquitination"/>
    <property type="evidence" value="ECO:0007669"/>
    <property type="project" value="Ensembl"/>
</dbReference>
<dbReference type="GO" id="GO:0044721">
    <property type="term" value="P:protein import into peroxisome matrix, substrate release"/>
    <property type="evidence" value="ECO:0007669"/>
    <property type="project" value="Ensembl"/>
</dbReference>
<name>A0A6I8NST1_ORNAN</name>
<reference evidence="26" key="2">
    <citation type="submission" date="2025-08" db="UniProtKB">
        <authorList>
            <consortium name="Ensembl"/>
        </authorList>
    </citation>
    <scope>IDENTIFICATION</scope>
    <source>
        <strain evidence="26">Glennie</strain>
    </source>
</reference>
<dbReference type="GO" id="GO:0008270">
    <property type="term" value="F:zinc ion binding"/>
    <property type="evidence" value="ECO:0007669"/>
    <property type="project" value="UniProtKB-KW"/>
</dbReference>
<evidence type="ECO:0000256" key="10">
    <source>
        <dbReference type="ARBA" id="ARBA00022723"/>
    </source>
</evidence>
<dbReference type="Ensembl" id="ENSOANT00000070572.1">
    <property type="protein sequence ID" value="ENSOANP00000044066.1"/>
    <property type="gene ID" value="ENSOANG00000041204.1"/>
</dbReference>
<keyword evidence="16" id="KW-0472">Membrane</keyword>
<keyword evidence="8" id="KW-0808">Transferase</keyword>
<organism evidence="26 27">
    <name type="scientific">Ornithorhynchus anatinus</name>
    <name type="common">Duckbill platypus</name>
    <dbReference type="NCBI Taxonomy" id="9258"/>
    <lineage>
        <taxon>Eukaryota</taxon>
        <taxon>Metazoa</taxon>
        <taxon>Chordata</taxon>
        <taxon>Craniata</taxon>
        <taxon>Vertebrata</taxon>
        <taxon>Euteleostomi</taxon>
        <taxon>Mammalia</taxon>
        <taxon>Monotremata</taxon>
        <taxon>Ornithorhynchidae</taxon>
        <taxon>Ornithorhynchus</taxon>
    </lineage>
</organism>
<evidence type="ECO:0000256" key="11">
    <source>
        <dbReference type="ARBA" id="ARBA00022771"/>
    </source>
</evidence>
<keyword evidence="10" id="KW-0479">Metal-binding</keyword>
<dbReference type="GO" id="GO:0006513">
    <property type="term" value="P:protein monoubiquitination"/>
    <property type="evidence" value="ECO:0007669"/>
    <property type="project" value="Ensembl"/>
</dbReference>
<dbReference type="InterPro" id="IPR013083">
    <property type="entry name" value="Znf_RING/FYVE/PHD"/>
</dbReference>
<dbReference type="GO" id="GO:0000425">
    <property type="term" value="P:pexophagy"/>
    <property type="evidence" value="ECO:0007669"/>
    <property type="project" value="Ensembl"/>
</dbReference>
<dbReference type="FunFam" id="3.30.40.10:FF:000332">
    <property type="entry name" value="Peroxisome biogenesis factor 10"/>
    <property type="match status" value="1"/>
</dbReference>
<evidence type="ECO:0000256" key="23">
    <source>
        <dbReference type="ARBA" id="ARBA00079947"/>
    </source>
</evidence>
<dbReference type="PANTHER" id="PTHR23350:SF0">
    <property type="entry name" value="PEROXISOME BIOGENESIS FACTOR 10"/>
    <property type="match status" value="1"/>
</dbReference>
<keyword evidence="12" id="KW-0833">Ubl conjugation pathway</keyword>
<reference evidence="26 27" key="1">
    <citation type="journal article" date="2008" name="Nature">
        <title>Genome analysis of the platypus reveals unique signatures of evolution.</title>
        <authorList>
            <person name="Warren W.C."/>
            <person name="Hillier L.W."/>
            <person name="Marshall Graves J.A."/>
            <person name="Birney E."/>
            <person name="Ponting C.P."/>
            <person name="Grutzner F."/>
            <person name="Belov K."/>
            <person name="Miller W."/>
            <person name="Clarke L."/>
            <person name="Chinwalla A.T."/>
            <person name="Yang S.P."/>
            <person name="Heger A."/>
            <person name="Locke D.P."/>
            <person name="Miethke P."/>
            <person name="Waters P.D."/>
            <person name="Veyrunes F."/>
            <person name="Fulton L."/>
            <person name="Fulton B."/>
            <person name="Graves T."/>
            <person name="Wallis J."/>
            <person name="Puente X.S."/>
            <person name="Lopez-Otin C."/>
            <person name="Ordonez G.R."/>
            <person name="Eichler E.E."/>
            <person name="Chen L."/>
            <person name="Cheng Z."/>
            <person name="Deakin J.E."/>
            <person name="Alsop A."/>
            <person name="Thompson K."/>
            <person name="Kirby P."/>
            <person name="Papenfuss A.T."/>
            <person name="Wakefield M.J."/>
            <person name="Olender T."/>
            <person name="Lancet D."/>
            <person name="Huttley G.A."/>
            <person name="Smit A.F."/>
            <person name="Pask A."/>
            <person name="Temple-Smith P."/>
            <person name="Batzer M.A."/>
            <person name="Walker J.A."/>
            <person name="Konkel M.K."/>
            <person name="Harris R.S."/>
            <person name="Whittington C.M."/>
            <person name="Wong E.S."/>
            <person name="Gemmell N.J."/>
            <person name="Buschiazzo E."/>
            <person name="Vargas Jentzsch I.M."/>
            <person name="Merkel A."/>
            <person name="Schmitz J."/>
            <person name="Zemann A."/>
            <person name="Churakov G."/>
            <person name="Kriegs J.O."/>
            <person name="Brosius J."/>
            <person name="Murchison E.P."/>
            <person name="Sachidanandam R."/>
            <person name="Smith C."/>
            <person name="Hannon G.J."/>
            <person name="Tsend-Ayush E."/>
            <person name="McMillan D."/>
            <person name="Attenborough R."/>
            <person name="Rens W."/>
            <person name="Ferguson-Smith M."/>
            <person name="Lefevre C.M."/>
            <person name="Sharp J.A."/>
            <person name="Nicholas K.R."/>
            <person name="Ray D.A."/>
            <person name="Kube M."/>
            <person name="Reinhardt R."/>
            <person name="Pringle T.H."/>
            <person name="Taylor J."/>
            <person name="Jones R.C."/>
            <person name="Nixon B."/>
            <person name="Dacheux J.L."/>
            <person name="Niwa H."/>
            <person name="Sekita Y."/>
            <person name="Huang X."/>
            <person name="Stark A."/>
            <person name="Kheradpour P."/>
            <person name="Kellis M."/>
            <person name="Flicek P."/>
            <person name="Chen Y."/>
            <person name="Webber C."/>
            <person name="Hardison R."/>
            <person name="Nelson J."/>
            <person name="Hallsworth-Pepin K."/>
            <person name="Delehaunty K."/>
            <person name="Markovic C."/>
            <person name="Minx P."/>
            <person name="Feng Y."/>
            <person name="Kremitzki C."/>
            <person name="Mitreva M."/>
            <person name="Glasscock J."/>
            <person name="Wylie T."/>
            <person name="Wohldmann P."/>
            <person name="Thiru P."/>
            <person name="Nhan M.N."/>
            <person name="Pohl C.S."/>
            <person name="Smith S.M."/>
            <person name="Hou S."/>
            <person name="Nefedov M."/>
            <person name="de Jong P.J."/>
            <person name="Renfree M.B."/>
            <person name="Mardis E.R."/>
            <person name="Wilson R.K."/>
        </authorList>
    </citation>
    <scope>NUCLEOTIDE SEQUENCE [LARGE SCALE GENOMIC DNA]</scope>
    <source>
        <strain evidence="26 27">Glennie</strain>
    </source>
</reference>
<keyword evidence="11 24" id="KW-0863">Zinc-finger</keyword>
<accession>A0A6I8NST1</accession>
<dbReference type="Pfam" id="PF13639">
    <property type="entry name" value="zf-RING_2"/>
    <property type="match status" value="1"/>
</dbReference>
<evidence type="ECO:0000256" key="5">
    <source>
        <dbReference type="ARBA" id="ARBA00012483"/>
    </source>
</evidence>
<keyword evidence="6" id="KW-0813">Transport</keyword>
<dbReference type="GO" id="GO:0016562">
    <property type="term" value="P:protein import into peroxisome matrix, receptor recycling"/>
    <property type="evidence" value="ECO:0007669"/>
    <property type="project" value="Ensembl"/>
</dbReference>
<evidence type="ECO:0000313" key="27">
    <source>
        <dbReference type="Proteomes" id="UP000002279"/>
    </source>
</evidence>
<dbReference type="PROSITE" id="PS50089">
    <property type="entry name" value="ZF_RING_2"/>
    <property type="match status" value="1"/>
</dbReference>
<feature type="domain" description="RING-type" evidence="25">
    <location>
        <begin position="273"/>
        <end position="311"/>
    </location>
</feature>
<evidence type="ECO:0000256" key="1">
    <source>
        <dbReference type="ARBA" id="ARBA00000900"/>
    </source>
</evidence>
<dbReference type="Proteomes" id="UP000002279">
    <property type="component" value="Chromosome 5"/>
</dbReference>
<dbReference type="GO" id="GO:0005778">
    <property type="term" value="C:peroxisomal membrane"/>
    <property type="evidence" value="ECO:0000318"/>
    <property type="project" value="GO_Central"/>
</dbReference>
<comment type="pathway">
    <text evidence="3">Protein modification; protein ubiquitination.</text>
</comment>
<dbReference type="Gene3D" id="3.30.40.10">
    <property type="entry name" value="Zinc/RING finger domain, C3HC4 (zinc finger)"/>
    <property type="match status" value="1"/>
</dbReference>
<dbReference type="GO" id="GO:0034614">
    <property type="term" value="P:cellular response to reactive oxygen species"/>
    <property type="evidence" value="ECO:0007669"/>
    <property type="project" value="Ensembl"/>
</dbReference>
<evidence type="ECO:0000256" key="12">
    <source>
        <dbReference type="ARBA" id="ARBA00022786"/>
    </source>
</evidence>
<evidence type="ECO:0000256" key="19">
    <source>
        <dbReference type="ARBA" id="ARBA00045271"/>
    </source>
</evidence>
<reference evidence="26" key="3">
    <citation type="submission" date="2025-09" db="UniProtKB">
        <authorList>
            <consortium name="Ensembl"/>
        </authorList>
    </citation>
    <scope>IDENTIFICATION</scope>
    <source>
        <strain evidence="26">Glennie</strain>
    </source>
</reference>
<dbReference type="SMART" id="SM00184">
    <property type="entry name" value="RING"/>
    <property type="match status" value="1"/>
</dbReference>
<evidence type="ECO:0000313" key="26">
    <source>
        <dbReference type="Ensembl" id="ENSOANP00000044066.1"/>
    </source>
</evidence>
<dbReference type="InterPro" id="IPR025654">
    <property type="entry name" value="PEX2/10"/>
</dbReference>
<evidence type="ECO:0000256" key="15">
    <source>
        <dbReference type="ARBA" id="ARBA00022989"/>
    </source>
</evidence>
<keyword evidence="27" id="KW-1185">Reference proteome</keyword>
<dbReference type="InterPro" id="IPR017907">
    <property type="entry name" value="Znf_RING_CS"/>
</dbReference>
<evidence type="ECO:0000256" key="9">
    <source>
        <dbReference type="ARBA" id="ARBA00022692"/>
    </source>
</evidence>
<evidence type="ECO:0000256" key="17">
    <source>
        <dbReference type="ARBA" id="ARBA00023140"/>
    </source>
</evidence>
<dbReference type="FunCoup" id="A0A6I8NST1">
    <property type="interactions" value="1314"/>
</dbReference>
<dbReference type="InterPro" id="IPR001841">
    <property type="entry name" value="Znf_RING"/>
</dbReference>
<dbReference type="Bgee" id="ENSOANG00000041204">
    <property type="expression patterns" value="Expressed in testis and 7 other cell types or tissues"/>
</dbReference>
<dbReference type="PANTHER" id="PTHR23350">
    <property type="entry name" value="PEROXISOME ASSEMBLY PROTEIN 10"/>
    <property type="match status" value="1"/>
</dbReference>
<gene>
    <name evidence="26" type="primary">PEX10</name>
</gene>
<comment type="function">
    <text evidence="19">E3 ubiquitin-protein ligase component of a retrotranslocation channel required for peroxisome organization by mediating export of the PEX5 receptor from peroxisomes to the cytosol, thereby promoting PEX5 recycling. The retrotranslocation channel is composed of PEX2, PEX10 and PEX12; each subunit contributing transmembrane segments that coassemble into an open channel that specifically allows the passage of PEX5 through the peroxisomal membrane. PEX10 also regulates PEX5 recycling by acting as a E3 ubiquitin-protein ligase. When PEX5 recycling is compromised, PEX10 catalyzes polyubiquitination of PEX5 during its passage through the retrotranslocation channel, leading to its degradation.</text>
</comment>
<evidence type="ECO:0000256" key="24">
    <source>
        <dbReference type="PROSITE-ProRule" id="PRU00175"/>
    </source>
</evidence>
<keyword evidence="17" id="KW-0576">Peroxisome</keyword>
<protein>
    <recommendedName>
        <fullName evidence="21">Peroxisome biogenesis factor 10</fullName>
        <ecNumber evidence="5">2.3.2.27</ecNumber>
    </recommendedName>
    <alternativeName>
        <fullName evidence="18">Peroxin-10</fullName>
    </alternativeName>
    <alternativeName>
        <fullName evidence="23">Peroxisomal biogenesis factor 10</fullName>
    </alternativeName>
    <alternativeName>
        <fullName evidence="22">Peroxisome assembly protein 10</fullName>
    </alternativeName>
</protein>
<keyword evidence="9" id="KW-0812">Transmembrane</keyword>
<evidence type="ECO:0000256" key="16">
    <source>
        <dbReference type="ARBA" id="ARBA00023136"/>
    </source>
</evidence>
<dbReference type="PROSITE" id="PS00518">
    <property type="entry name" value="ZF_RING_1"/>
    <property type="match status" value="1"/>
</dbReference>
<dbReference type="AlphaFoldDB" id="A0A6I8NST1"/>
<comment type="subunit">
    <text evidence="20">Component of the PEX2-PEX10-PEX12 retrotranslocation channel, composed of PEX2, PEX10 and PEX12. Interacts with PEX19.</text>
</comment>
<evidence type="ECO:0000256" key="4">
    <source>
        <dbReference type="ARBA" id="ARBA00008704"/>
    </source>
</evidence>
<dbReference type="GeneTree" id="ENSGT00510000048446"/>
<evidence type="ECO:0000256" key="3">
    <source>
        <dbReference type="ARBA" id="ARBA00004906"/>
    </source>
</evidence>
<dbReference type="SUPFAM" id="SSF57850">
    <property type="entry name" value="RING/U-box"/>
    <property type="match status" value="1"/>
</dbReference>
<dbReference type="GO" id="GO:0043335">
    <property type="term" value="P:protein unfolding"/>
    <property type="evidence" value="ECO:0007669"/>
    <property type="project" value="Ensembl"/>
</dbReference>
<sequence length="326" mass="37407">MAPEPASPPQVVRAAQKDDYYRAELRSAAGSALHSLLGAKKWLEWRKEVELLTDLAYFSLTTLSGSQTLGEEYVNIVQVDPSARRVPSWLRRAALVSLHTIAPYLLDKALLHLEHELQVEGESRRPSQGGAVPGGRSRSLARAWVRRWVGPLTEQQKKTLLWIVPLLRQSLAALRRLHVAVFYIHGVFYHLAKRFTGVTYVRVRRLPGDDRNIRTSYKLLGVVSLLHLLLSVGAQVYGFRQRRQARKEWKLHRSLSCRRSSVEEKGASRSSLCTLCLEERRHATATPCGHLFCWECITEWCHTKAECPLCREKFLPQKLIYLRHYR</sequence>
<comment type="catalytic activity">
    <reaction evidence="1">
        <text>S-ubiquitinyl-[E2 ubiquitin-conjugating enzyme]-L-cysteine + [acceptor protein]-L-lysine = [E2 ubiquitin-conjugating enzyme]-L-cysteine + N(6)-ubiquitinyl-[acceptor protein]-L-lysine.</text>
        <dbReference type="EC" id="2.3.2.27"/>
    </reaction>
</comment>
<dbReference type="Pfam" id="PF04757">
    <property type="entry name" value="Pex2_Pex12"/>
    <property type="match status" value="1"/>
</dbReference>
<proteinExistence type="inferred from homology"/>
<keyword evidence="13" id="KW-0862">Zinc</keyword>
<evidence type="ECO:0000256" key="20">
    <source>
        <dbReference type="ARBA" id="ARBA00062044"/>
    </source>
</evidence>
<evidence type="ECO:0000256" key="8">
    <source>
        <dbReference type="ARBA" id="ARBA00022679"/>
    </source>
</evidence>
<evidence type="ECO:0000256" key="21">
    <source>
        <dbReference type="ARBA" id="ARBA00069541"/>
    </source>
</evidence>
<keyword evidence="7" id="KW-0962">Peroxisome biogenesis</keyword>
<dbReference type="OMA" id="YCDVVQL"/>
<comment type="subcellular location">
    <subcellularLocation>
        <location evidence="2">Peroxisome membrane</location>
        <topology evidence="2">Multi-pass membrane protein</topology>
    </subcellularLocation>
</comment>
<dbReference type="InterPro" id="IPR006845">
    <property type="entry name" value="Pex_N"/>
</dbReference>
<dbReference type="GO" id="GO:0061630">
    <property type="term" value="F:ubiquitin protein ligase activity"/>
    <property type="evidence" value="ECO:0007669"/>
    <property type="project" value="UniProtKB-EC"/>
</dbReference>
<evidence type="ECO:0000256" key="7">
    <source>
        <dbReference type="ARBA" id="ARBA00022593"/>
    </source>
</evidence>
<keyword evidence="15" id="KW-1133">Transmembrane helix</keyword>
<evidence type="ECO:0000256" key="14">
    <source>
        <dbReference type="ARBA" id="ARBA00022927"/>
    </source>
</evidence>
<keyword evidence="14" id="KW-0653">Protein transport</keyword>